<dbReference type="InterPro" id="IPR029466">
    <property type="entry name" value="NAM-associated_C"/>
</dbReference>
<evidence type="ECO:0000256" key="1">
    <source>
        <dbReference type="SAM" id="MobiDB-lite"/>
    </source>
</evidence>
<accession>A0A5B7LJN0</accession>
<feature type="domain" description="No apical meristem-associated C-terminal" evidence="2">
    <location>
        <begin position="104"/>
        <end position="270"/>
    </location>
</feature>
<dbReference type="AlphaFoldDB" id="A0A5B7LJN0"/>
<feature type="compositionally biased region" description="Low complexity" evidence="1">
    <location>
        <begin position="148"/>
        <end position="157"/>
    </location>
</feature>
<evidence type="ECO:0000313" key="3">
    <source>
        <dbReference type="EMBL" id="QBG82574.1"/>
    </source>
</evidence>
<reference evidence="3" key="1">
    <citation type="journal article" date="2019" name="Plant Physiol.">
        <title>Purine permease-type benzylisoquinoline alkaloid transporters in opium poppy.</title>
        <authorList>
            <person name="Dastmalchi M."/>
            <person name="Chang L."/>
            <person name="Chen R."/>
            <person name="Yu L."/>
            <person name="Chen X."/>
            <person name="Hagel J."/>
            <person name="Facchini P.J."/>
        </authorList>
    </citation>
    <scope>NUCLEOTIDE SEQUENCE</scope>
</reference>
<dbReference type="PANTHER" id="PTHR45125">
    <property type="entry name" value="F21J9.4-RELATED"/>
    <property type="match status" value="1"/>
</dbReference>
<evidence type="ECO:0000259" key="2">
    <source>
        <dbReference type="Pfam" id="PF14303"/>
    </source>
</evidence>
<organism evidence="3">
    <name type="scientific">Papaver somniferum</name>
    <name type="common">Opium poppy</name>
    <dbReference type="NCBI Taxonomy" id="3469"/>
    <lineage>
        <taxon>Eukaryota</taxon>
        <taxon>Viridiplantae</taxon>
        <taxon>Streptophyta</taxon>
        <taxon>Embryophyta</taxon>
        <taxon>Tracheophyta</taxon>
        <taxon>Spermatophyta</taxon>
        <taxon>Magnoliopsida</taxon>
        <taxon>Ranunculales</taxon>
        <taxon>Papaveraceae</taxon>
        <taxon>Papaveroideae</taxon>
        <taxon>Papaver</taxon>
    </lineage>
</organism>
<proteinExistence type="predicted"/>
<feature type="compositionally biased region" description="Acidic residues" evidence="1">
    <location>
        <begin position="137"/>
        <end position="147"/>
    </location>
</feature>
<protein>
    <submittedName>
        <fullName evidence="3">NAM domain containing protein</fullName>
    </submittedName>
</protein>
<name>A0A5B7LJN0_PAPSO</name>
<dbReference type="Pfam" id="PF14303">
    <property type="entry name" value="NAM-associated"/>
    <property type="match status" value="1"/>
</dbReference>
<feature type="region of interest" description="Disordered" evidence="1">
    <location>
        <begin position="137"/>
        <end position="166"/>
    </location>
</feature>
<sequence>MAPRVARGPNFTTIEDVTMCKIHLSISQDSSVGTDQSEATLWTRIKDDIELHLPNNPERSWSSWQKRYQGISKDVALFSAKEAEVEGEYHTGWGPEKKECNDGKKFKHEECYPVVLENIKYNRRSTFVFDTTHDLDTYENNEEDDEGPQTTTQGETGNDTDGGDIENTYLRKMGKKAAKRLKKTGREKSNIQEELMGIIIKEQQNFNTHYQAQSRFKMEQRTAEFAAKQAEHAAKIAKQAEDEEFRIIMMDLEKMEPVQQEYFRLRRVDIVRNKRNQS</sequence>
<dbReference type="EMBL" id="MH837998">
    <property type="protein sequence ID" value="QBG82574.1"/>
    <property type="molecule type" value="Genomic_DNA"/>
</dbReference>
<dbReference type="PANTHER" id="PTHR45125:SF3">
    <property type="entry name" value="NO-APICAL-MERISTEM-ASSOCIATED CARBOXY-TERMINAL DOMAIN PROTEIN"/>
    <property type="match status" value="1"/>
</dbReference>